<keyword evidence="2" id="KW-0520">NAD</keyword>
<evidence type="ECO:0000313" key="5">
    <source>
        <dbReference type="Proteomes" id="UP000240542"/>
    </source>
</evidence>
<dbReference type="InterPro" id="IPR011975">
    <property type="entry name" value="PaaN_2"/>
</dbReference>
<keyword evidence="5" id="KW-1185">Reference proteome</keyword>
<keyword evidence="1" id="KW-0560">Oxidoreductase</keyword>
<dbReference type="PANTHER" id="PTHR42862:SF1">
    <property type="entry name" value="DELTA-1-PYRROLINE-5-CARBOXYLATE DEHYDROGENASE 2, ISOFORM A-RELATED"/>
    <property type="match status" value="1"/>
</dbReference>
<dbReference type="Gene3D" id="3.40.605.10">
    <property type="entry name" value="Aldehyde Dehydrogenase, Chain A, domain 1"/>
    <property type="match status" value="1"/>
</dbReference>
<dbReference type="GO" id="GO:0010133">
    <property type="term" value="P:L-proline catabolic process to L-glutamate"/>
    <property type="evidence" value="ECO:0007669"/>
    <property type="project" value="TreeGrafter"/>
</dbReference>
<gene>
    <name evidence="4" type="ORF">CLV63_105220</name>
</gene>
<dbReference type="InterPro" id="IPR016162">
    <property type="entry name" value="Ald_DH_N"/>
</dbReference>
<evidence type="ECO:0000256" key="2">
    <source>
        <dbReference type="ARBA" id="ARBA00023027"/>
    </source>
</evidence>
<evidence type="ECO:0000256" key="1">
    <source>
        <dbReference type="ARBA" id="ARBA00023002"/>
    </source>
</evidence>
<dbReference type="Gene3D" id="3.40.309.10">
    <property type="entry name" value="Aldehyde Dehydrogenase, Chain A, domain 2"/>
    <property type="match status" value="1"/>
</dbReference>
<feature type="domain" description="Aldehyde dehydrogenase" evidence="3">
    <location>
        <begin position="123"/>
        <end position="545"/>
    </location>
</feature>
<dbReference type="AlphaFoldDB" id="A0A2P8DMW0"/>
<proteinExistence type="predicted"/>
<evidence type="ECO:0000313" key="4">
    <source>
        <dbReference type="EMBL" id="PSK98546.1"/>
    </source>
</evidence>
<dbReference type="InterPro" id="IPR016161">
    <property type="entry name" value="Ald_DH/histidinol_DH"/>
</dbReference>
<dbReference type="NCBIfam" id="TIGR02288">
    <property type="entry name" value="PaaN_2"/>
    <property type="match status" value="1"/>
</dbReference>
<dbReference type="GO" id="GO:0009898">
    <property type="term" value="C:cytoplasmic side of plasma membrane"/>
    <property type="evidence" value="ECO:0007669"/>
    <property type="project" value="TreeGrafter"/>
</dbReference>
<name>A0A2P8DMW0_9ACTN</name>
<dbReference type="PANTHER" id="PTHR42862">
    <property type="entry name" value="DELTA-1-PYRROLINE-5-CARBOXYLATE DEHYDROGENASE 1, ISOFORM A-RELATED"/>
    <property type="match status" value="1"/>
</dbReference>
<sequence length="590" mass="62423">MARPAASAGVPGGRGRWNGPARCDGWEYGLVGHVSTEPAELLERHRTTLDEAVAAVRGRHFWSPYPESPSPKVYGPDAAERGQAAFEGYLGKDFPLDQPGGDDRVVTERSPYGIALGVGYPHADPDTLIAASAAALPGWRDAGPDARAGVCLEILDRLNKRSFEIAHAVQHTSGQAFVMAFQAGGPQAQDRGLEAVAYGYDLTARYAGSVRWEKPQRKGDPQVMDKRFHVVPRGVALLIGCATFPTWNSYPALFASLVTGNPVIVKPHPRAVLPLAITVAVAREVLAECGFDPDTVLLAAERPEERVAAALAVRPEVRVVDFTGSTEFGDWLEAHARQAFVNTEKAGVNAVVLDSTDAYAAMLGNLAFSLSLYSGQMCTTPQNIFVPRGGIDTDEGRKSAEEVAADLGEAVSRLLGDVGRATGILGAISGDAVLGRIEEAESLGAVVRGSAPVAHPDFADAVVRTPLIVRVDVARRDVYGREHFGPISFVIGTEDTAESLRLLRETVGERGALTAAVYSTDTGVLDDAERSALAAGVNMSANLTGQVFVNQSAAFSDYHGSGANPAATASLTDPAFVAGRFSFVQSRRPV</sequence>
<dbReference type="InterPro" id="IPR016163">
    <property type="entry name" value="Ald_DH_C"/>
</dbReference>
<dbReference type="Pfam" id="PF00171">
    <property type="entry name" value="Aldedh"/>
    <property type="match status" value="1"/>
</dbReference>
<accession>A0A2P8DMW0</accession>
<dbReference type="InterPro" id="IPR015590">
    <property type="entry name" value="Aldehyde_DH_dom"/>
</dbReference>
<evidence type="ECO:0000259" key="3">
    <source>
        <dbReference type="Pfam" id="PF00171"/>
    </source>
</evidence>
<protein>
    <submittedName>
        <fullName evidence="4">Phenylacetic acid degradation protein paaN</fullName>
    </submittedName>
</protein>
<dbReference type="Proteomes" id="UP000240542">
    <property type="component" value="Unassembled WGS sequence"/>
</dbReference>
<reference evidence="4 5" key="1">
    <citation type="submission" date="2018-03" db="EMBL/GenBank/DDBJ databases">
        <title>Genomic Encyclopedia of Archaeal and Bacterial Type Strains, Phase II (KMG-II): from individual species to whole genera.</title>
        <authorList>
            <person name="Goeker M."/>
        </authorList>
    </citation>
    <scope>NUCLEOTIDE SEQUENCE [LARGE SCALE GENOMIC DNA]</scope>
    <source>
        <strain evidence="4 5">DSM 45312</strain>
    </source>
</reference>
<dbReference type="GO" id="GO:0003842">
    <property type="term" value="F:L-glutamate gamma-semialdehyde dehydrogenase activity"/>
    <property type="evidence" value="ECO:0007669"/>
    <property type="project" value="TreeGrafter"/>
</dbReference>
<comment type="caution">
    <text evidence="4">The sequence shown here is derived from an EMBL/GenBank/DDBJ whole genome shotgun (WGS) entry which is preliminary data.</text>
</comment>
<dbReference type="SUPFAM" id="SSF53720">
    <property type="entry name" value="ALDH-like"/>
    <property type="match status" value="1"/>
</dbReference>
<dbReference type="OrthoDB" id="5288459at2"/>
<dbReference type="EMBL" id="PYGA01000005">
    <property type="protein sequence ID" value="PSK98546.1"/>
    <property type="molecule type" value="Genomic_DNA"/>
</dbReference>
<organism evidence="4 5">
    <name type="scientific">Murinocardiopsis flavida</name>
    <dbReference type="NCBI Taxonomy" id="645275"/>
    <lineage>
        <taxon>Bacteria</taxon>
        <taxon>Bacillati</taxon>
        <taxon>Actinomycetota</taxon>
        <taxon>Actinomycetes</taxon>
        <taxon>Streptosporangiales</taxon>
        <taxon>Nocardiopsidaceae</taxon>
        <taxon>Murinocardiopsis</taxon>
    </lineage>
</organism>
<dbReference type="InterPro" id="IPR050485">
    <property type="entry name" value="Proline_metab_enzyme"/>
</dbReference>